<dbReference type="SUPFAM" id="SSF49265">
    <property type="entry name" value="Fibronectin type III"/>
    <property type="match status" value="1"/>
</dbReference>
<dbReference type="InterPro" id="IPR013783">
    <property type="entry name" value="Ig-like_fold"/>
</dbReference>
<dbReference type="GO" id="GO:0006508">
    <property type="term" value="P:proteolysis"/>
    <property type="evidence" value="ECO:0007669"/>
    <property type="project" value="InterPro"/>
</dbReference>
<sequence>MSEADGASSDCIWPQHGLLKDSGAELHLDGKTVNSFTVSCELASDEGSAPRPAGIGIFCHELAHSFGLKDLYDTDGSGSGGNAPGLWNTSLMDTGCKNADGMCPPNLNAIDYELLGAGVCDTLEIGDYTLEPVNRNGHYLIFETGNEGEYFLFECREASGWDAPLGQGGLLVYHIDMSEDSAGYSDYYGRELSAAERWELDQINCRPDRQCAEIVSADPSATDVSGLFFPREGVTNFGSETVPAFRGNDGSSSGFALLDIRRNQDGSVSFSVARPVVLDISGIFQDAAIISWEIDDRLADNQGFEVEWTDGEKRETRMLDSSERSFTVEGLTPQTRYRATVRLVMSDEQKFSMSANFTTKVYRKGTYPYIYLRGSDRNTDGTFVPGSKIPLRIFNATGVAEVRWFFDGSPVEAESDGYFTVRRSGTLCAEIYYEDGTEERIIKEIRTR</sequence>
<comment type="caution">
    <text evidence="2">The sequence shown here is derived from an EMBL/GenBank/DDBJ whole genome shotgun (WGS) entry which is preliminary data.</text>
</comment>
<proteinExistence type="predicted"/>
<organism evidence="2 3">
    <name type="scientific">Candidatus Cryptobacteroides avistercoris</name>
    <dbReference type="NCBI Taxonomy" id="2840758"/>
    <lineage>
        <taxon>Bacteria</taxon>
        <taxon>Pseudomonadati</taxon>
        <taxon>Bacteroidota</taxon>
        <taxon>Bacteroidia</taxon>
        <taxon>Bacteroidales</taxon>
        <taxon>Candidatus Cryptobacteroides</taxon>
    </lineage>
</organism>
<dbReference type="PROSITE" id="PS50853">
    <property type="entry name" value="FN3"/>
    <property type="match status" value="1"/>
</dbReference>
<dbReference type="InterPro" id="IPR036116">
    <property type="entry name" value="FN3_sf"/>
</dbReference>
<evidence type="ECO:0000313" key="2">
    <source>
        <dbReference type="EMBL" id="MBO8479659.1"/>
    </source>
</evidence>
<evidence type="ECO:0000313" key="3">
    <source>
        <dbReference type="Proteomes" id="UP000823769"/>
    </source>
</evidence>
<dbReference type="PANTHER" id="PTHR41775:SF1">
    <property type="entry name" value="PEPTIDASE M6-LIKE DOMAIN-CONTAINING PROTEIN"/>
    <property type="match status" value="1"/>
</dbReference>
<protein>
    <submittedName>
        <fullName evidence="2">Immune inhibitor A</fullName>
    </submittedName>
</protein>
<dbReference type="Pfam" id="PF05547">
    <property type="entry name" value="Peptidase_M6"/>
    <property type="match status" value="1"/>
</dbReference>
<dbReference type="Pfam" id="PF00041">
    <property type="entry name" value="fn3"/>
    <property type="match status" value="1"/>
</dbReference>
<dbReference type="Gene3D" id="2.60.40.10">
    <property type="entry name" value="Immunoglobulins"/>
    <property type="match status" value="1"/>
</dbReference>
<dbReference type="PANTHER" id="PTHR41775">
    <property type="entry name" value="SECRETED PROTEIN-RELATED"/>
    <property type="match status" value="1"/>
</dbReference>
<dbReference type="InterPro" id="IPR008757">
    <property type="entry name" value="Peptidase_M6-like_domain"/>
</dbReference>
<dbReference type="Proteomes" id="UP000823769">
    <property type="component" value="Unassembled WGS sequence"/>
</dbReference>
<dbReference type="GO" id="GO:0008233">
    <property type="term" value="F:peptidase activity"/>
    <property type="evidence" value="ECO:0007669"/>
    <property type="project" value="InterPro"/>
</dbReference>
<name>A0A9D9NMW9_9BACT</name>
<dbReference type="CDD" id="cd00063">
    <property type="entry name" value="FN3"/>
    <property type="match status" value="1"/>
</dbReference>
<reference evidence="2" key="2">
    <citation type="journal article" date="2021" name="PeerJ">
        <title>Extensive microbial diversity within the chicken gut microbiome revealed by metagenomics and culture.</title>
        <authorList>
            <person name="Gilroy R."/>
            <person name="Ravi A."/>
            <person name="Getino M."/>
            <person name="Pursley I."/>
            <person name="Horton D.L."/>
            <person name="Alikhan N.F."/>
            <person name="Baker D."/>
            <person name="Gharbi K."/>
            <person name="Hall N."/>
            <person name="Watson M."/>
            <person name="Adriaenssens E.M."/>
            <person name="Foster-Nyarko E."/>
            <person name="Jarju S."/>
            <person name="Secka A."/>
            <person name="Antonio M."/>
            <person name="Oren A."/>
            <person name="Chaudhuri R.R."/>
            <person name="La Ragione R."/>
            <person name="Hildebrand F."/>
            <person name="Pallen M.J."/>
        </authorList>
    </citation>
    <scope>NUCLEOTIDE SEQUENCE</scope>
    <source>
        <strain evidence="2">B3-1481</strain>
    </source>
</reference>
<evidence type="ECO:0000259" key="1">
    <source>
        <dbReference type="PROSITE" id="PS50853"/>
    </source>
</evidence>
<dbReference type="InterPro" id="IPR003961">
    <property type="entry name" value="FN3_dom"/>
</dbReference>
<gene>
    <name evidence="2" type="ORF">IAB76_00905</name>
</gene>
<feature type="domain" description="Fibronectin type-III" evidence="1">
    <location>
        <begin position="274"/>
        <end position="362"/>
    </location>
</feature>
<dbReference type="AlphaFoldDB" id="A0A9D9NMW9"/>
<accession>A0A9D9NMW9</accession>
<reference evidence="2" key="1">
    <citation type="submission" date="2020-10" db="EMBL/GenBank/DDBJ databases">
        <authorList>
            <person name="Gilroy R."/>
        </authorList>
    </citation>
    <scope>NUCLEOTIDE SEQUENCE</scope>
    <source>
        <strain evidence="2">B3-1481</strain>
    </source>
</reference>
<dbReference type="EMBL" id="JADILW010000012">
    <property type="protein sequence ID" value="MBO8479659.1"/>
    <property type="molecule type" value="Genomic_DNA"/>
</dbReference>